<feature type="transmembrane region" description="Helical" evidence="1">
    <location>
        <begin position="189"/>
        <end position="211"/>
    </location>
</feature>
<keyword evidence="1" id="KW-1133">Transmembrane helix</keyword>
<dbReference type="PANTHER" id="PTHR46891">
    <property type="entry name" value="SERPENTINE RECEPTOR, CLASS H-RELATED"/>
    <property type="match status" value="1"/>
</dbReference>
<feature type="transmembrane region" description="Helical" evidence="1">
    <location>
        <begin position="14"/>
        <end position="35"/>
    </location>
</feature>
<keyword evidence="1" id="KW-0812">Transmembrane</keyword>
<keyword evidence="3" id="KW-1185">Reference proteome</keyword>
<name>A0AA39HXY8_9BILA</name>
<dbReference type="InterPro" id="IPR019422">
    <property type="entry name" value="7TM_GPCR_serpentine_rcpt_Srh"/>
</dbReference>
<sequence>MSAPDTFVFVFNRILDFTAMFSTVVNVLTIVIVLRHTPSNIRNFSKLILNIVLWNFGANLACAFGHPYPMFPALCFRLDGILSYFDSEVFGHLVVMFLILVITNVGFGIFLSFHFRYMAIAKSKQLSHLRPQWGYAYCISVHVFFSCAYFILYYHWTVPVKHYPHPEQIPDTESLVCFHPEGIRKSLIVAIYAAFIFFVVCSVIAFLALSLAKLHHNRKFMSERTLRTQKVLLINLFVLTAIPLFIGGLPFFGAVLTIYLSDWQYAQVVCAICILVLLNHGPIMCIATLVMFRHYRIAVENIVLRMMGKSTSRTCVVQATMFSKVSFIAKTNKMTMY</sequence>
<keyword evidence="1" id="KW-0472">Membrane</keyword>
<gene>
    <name evidence="2" type="ORF">QR680_007200</name>
</gene>
<comment type="caution">
    <text evidence="2">The sequence shown here is derived from an EMBL/GenBank/DDBJ whole genome shotgun (WGS) entry which is preliminary data.</text>
</comment>
<feature type="transmembrane region" description="Helical" evidence="1">
    <location>
        <begin position="47"/>
        <end position="69"/>
    </location>
</feature>
<feature type="transmembrane region" description="Helical" evidence="1">
    <location>
        <begin position="89"/>
        <end position="113"/>
    </location>
</feature>
<evidence type="ECO:0000256" key="1">
    <source>
        <dbReference type="SAM" id="Phobius"/>
    </source>
</evidence>
<feature type="transmembrane region" description="Helical" evidence="1">
    <location>
        <begin position="134"/>
        <end position="156"/>
    </location>
</feature>
<organism evidence="2 3">
    <name type="scientific">Steinernema hermaphroditum</name>
    <dbReference type="NCBI Taxonomy" id="289476"/>
    <lineage>
        <taxon>Eukaryota</taxon>
        <taxon>Metazoa</taxon>
        <taxon>Ecdysozoa</taxon>
        <taxon>Nematoda</taxon>
        <taxon>Chromadorea</taxon>
        <taxon>Rhabditida</taxon>
        <taxon>Tylenchina</taxon>
        <taxon>Panagrolaimomorpha</taxon>
        <taxon>Strongyloidoidea</taxon>
        <taxon>Steinernematidae</taxon>
        <taxon>Steinernema</taxon>
    </lineage>
</organism>
<dbReference type="EMBL" id="JAUCMV010000003">
    <property type="protein sequence ID" value="KAK0414203.1"/>
    <property type="molecule type" value="Genomic_DNA"/>
</dbReference>
<protein>
    <submittedName>
        <fullName evidence="2">Uncharacterized protein</fullName>
    </submittedName>
</protein>
<feature type="transmembrane region" description="Helical" evidence="1">
    <location>
        <begin position="265"/>
        <end position="292"/>
    </location>
</feature>
<dbReference type="AlphaFoldDB" id="A0AA39HXY8"/>
<dbReference type="Proteomes" id="UP001175271">
    <property type="component" value="Unassembled WGS sequence"/>
</dbReference>
<evidence type="ECO:0000313" key="3">
    <source>
        <dbReference type="Proteomes" id="UP001175271"/>
    </source>
</evidence>
<accession>A0AA39HXY8</accession>
<feature type="transmembrane region" description="Helical" evidence="1">
    <location>
        <begin position="232"/>
        <end position="259"/>
    </location>
</feature>
<dbReference type="Pfam" id="PF10318">
    <property type="entry name" value="7TM_GPCR_Srh"/>
    <property type="match status" value="1"/>
</dbReference>
<evidence type="ECO:0000313" key="2">
    <source>
        <dbReference type="EMBL" id="KAK0414203.1"/>
    </source>
</evidence>
<reference evidence="2" key="1">
    <citation type="submission" date="2023-06" db="EMBL/GenBank/DDBJ databases">
        <title>Genomic analysis of the entomopathogenic nematode Steinernema hermaphroditum.</title>
        <authorList>
            <person name="Schwarz E.M."/>
            <person name="Heppert J.K."/>
            <person name="Baniya A."/>
            <person name="Schwartz H.T."/>
            <person name="Tan C.-H."/>
            <person name="Antoshechkin I."/>
            <person name="Sternberg P.W."/>
            <person name="Goodrich-Blair H."/>
            <person name="Dillman A.R."/>
        </authorList>
    </citation>
    <scope>NUCLEOTIDE SEQUENCE</scope>
    <source>
        <strain evidence="2">PS9179</strain>
        <tissue evidence="2">Whole animal</tissue>
    </source>
</reference>
<proteinExistence type="predicted"/>